<evidence type="ECO:0000313" key="6">
    <source>
        <dbReference type="Proteomes" id="UP001164761"/>
    </source>
</evidence>
<evidence type="ECO:0000259" key="4">
    <source>
        <dbReference type="Pfam" id="PF03328"/>
    </source>
</evidence>
<keyword evidence="2" id="KW-0479">Metal-binding</keyword>
<evidence type="ECO:0000256" key="2">
    <source>
        <dbReference type="ARBA" id="ARBA00022723"/>
    </source>
</evidence>
<dbReference type="SUPFAM" id="SSF51621">
    <property type="entry name" value="Phosphoenolpyruvate/pyruvate domain"/>
    <property type="match status" value="1"/>
</dbReference>
<dbReference type="PIRSF" id="PIRSF015582">
    <property type="entry name" value="Cit_lyase_B"/>
    <property type="match status" value="1"/>
</dbReference>
<dbReference type="InterPro" id="IPR040442">
    <property type="entry name" value="Pyrv_kinase-like_dom_sf"/>
</dbReference>
<name>A0ABY6ZPJ8_9BACL</name>
<evidence type="ECO:0000256" key="3">
    <source>
        <dbReference type="ARBA" id="ARBA00022842"/>
    </source>
</evidence>
<sequence length="281" mass="31325">MKQIRTWLFVPGNNLQMIQKSRTSRSDALIFDLEDAVSSDNKIQARQNIIQVLKQPWSQTIYVRVTGFNTPTLLDEVIELCGEHLSGFVLPKVESANQLQCFSYLLDLIEKQRGLEIGRVSILPIIETAAGLKNVHEIASSVKRVSRLAFGSVDFSRDIGVKNLNSELHDYVRSTLVIASRVAGIQAPVDAVYLNFRDSESLRTVAKQASEMGFSGKFAIHPSQIDVINAIFSISESEILEAKEIVDAYENAVLRGQGVVQVNGQMVDFPIYDQAKRLLDE</sequence>
<dbReference type="Gene3D" id="3.20.20.60">
    <property type="entry name" value="Phosphoenolpyruvate-binding domains"/>
    <property type="match status" value="1"/>
</dbReference>
<gene>
    <name evidence="5" type="ORF">NZD89_12240</name>
</gene>
<organism evidence="5 6">
    <name type="scientific">Alicyclobacillus fastidiosus</name>
    <dbReference type="NCBI Taxonomy" id="392011"/>
    <lineage>
        <taxon>Bacteria</taxon>
        <taxon>Bacillati</taxon>
        <taxon>Bacillota</taxon>
        <taxon>Bacilli</taxon>
        <taxon>Bacillales</taxon>
        <taxon>Alicyclobacillaceae</taxon>
        <taxon>Alicyclobacillus</taxon>
    </lineage>
</organism>
<accession>A0ABY6ZPJ8</accession>
<dbReference type="InterPro" id="IPR011206">
    <property type="entry name" value="Citrate_lyase_beta/mcl1/mcl2"/>
</dbReference>
<reference evidence="5" key="1">
    <citation type="submission" date="2022-08" db="EMBL/GenBank/DDBJ databases">
        <title>Alicyclobacillus fastidiosus DSM 17978, complete genome.</title>
        <authorList>
            <person name="Wang Q."/>
            <person name="Cai R."/>
            <person name="Wang Z."/>
        </authorList>
    </citation>
    <scope>NUCLEOTIDE SEQUENCE</scope>
    <source>
        <strain evidence="5">DSM 17978</strain>
    </source>
</reference>
<keyword evidence="5" id="KW-0456">Lyase</keyword>
<dbReference type="InterPro" id="IPR015813">
    <property type="entry name" value="Pyrv/PenolPyrv_kinase-like_dom"/>
</dbReference>
<keyword evidence="6" id="KW-1185">Reference proteome</keyword>
<evidence type="ECO:0000256" key="1">
    <source>
        <dbReference type="ARBA" id="ARBA00001946"/>
    </source>
</evidence>
<evidence type="ECO:0000313" key="5">
    <source>
        <dbReference type="EMBL" id="WAH44076.1"/>
    </source>
</evidence>
<comment type="cofactor">
    <cofactor evidence="1">
        <name>Mg(2+)</name>
        <dbReference type="ChEBI" id="CHEBI:18420"/>
    </cofactor>
</comment>
<dbReference type="Pfam" id="PF03328">
    <property type="entry name" value="HpcH_HpaI"/>
    <property type="match status" value="1"/>
</dbReference>
<dbReference type="PANTHER" id="PTHR32308:SF0">
    <property type="entry name" value="HPCH_HPAI ALDOLASE_CITRATE LYASE DOMAIN-CONTAINING PROTEIN"/>
    <property type="match status" value="1"/>
</dbReference>
<feature type="domain" description="HpcH/HpaI aldolase/citrate lyase" evidence="4">
    <location>
        <begin position="5"/>
        <end position="222"/>
    </location>
</feature>
<dbReference type="EMBL" id="CP104067">
    <property type="protein sequence ID" value="WAH44076.1"/>
    <property type="molecule type" value="Genomic_DNA"/>
</dbReference>
<dbReference type="PANTHER" id="PTHR32308">
    <property type="entry name" value="LYASE BETA SUBUNIT, PUTATIVE (AFU_ORTHOLOGUE AFUA_4G13030)-RELATED"/>
    <property type="match status" value="1"/>
</dbReference>
<dbReference type="InterPro" id="IPR005000">
    <property type="entry name" value="Aldolase/citrate-lyase_domain"/>
</dbReference>
<dbReference type="RefSeq" id="WP_268007976.1">
    <property type="nucleotide sequence ID" value="NZ_BSUT01000001.1"/>
</dbReference>
<keyword evidence="3" id="KW-0460">Magnesium</keyword>
<dbReference type="GO" id="GO:0016829">
    <property type="term" value="F:lyase activity"/>
    <property type="evidence" value="ECO:0007669"/>
    <property type="project" value="UniProtKB-KW"/>
</dbReference>
<protein>
    <submittedName>
        <fullName evidence="5">CoA ester lyase</fullName>
    </submittedName>
</protein>
<dbReference type="Proteomes" id="UP001164761">
    <property type="component" value="Chromosome"/>
</dbReference>
<proteinExistence type="predicted"/>